<feature type="region of interest" description="Disordered" evidence="4">
    <location>
        <begin position="192"/>
        <end position="226"/>
    </location>
</feature>
<comment type="similarity">
    <text evidence="1">Belongs to the GPATCH11 family.</text>
</comment>
<dbReference type="PROSITE" id="PS50174">
    <property type="entry name" value="G_PATCH"/>
    <property type="match status" value="1"/>
</dbReference>
<dbReference type="AlphaFoldDB" id="A0A6B2EFG9"/>
<feature type="compositionally biased region" description="Basic and acidic residues" evidence="4">
    <location>
        <begin position="27"/>
        <end position="49"/>
    </location>
</feature>
<evidence type="ECO:0000256" key="3">
    <source>
        <dbReference type="ARBA" id="ARBA00030688"/>
    </source>
</evidence>
<evidence type="ECO:0000259" key="5">
    <source>
        <dbReference type="PROSITE" id="PS50174"/>
    </source>
</evidence>
<dbReference type="SMART" id="SM00443">
    <property type="entry name" value="G_patch"/>
    <property type="match status" value="1"/>
</dbReference>
<dbReference type="PANTHER" id="PTHR21032:SF0">
    <property type="entry name" value="G PATCH DOMAIN-CONTAINING PROTEIN 11"/>
    <property type="match status" value="1"/>
</dbReference>
<proteinExistence type="inferred from homology"/>
<accession>A0A6B2EFG9</accession>
<dbReference type="Pfam" id="PF13821">
    <property type="entry name" value="DUF4187"/>
    <property type="match status" value="1"/>
</dbReference>
<sequence length="267" mass="30649">MSSDEEDYMSDKFLAQSVSNVRPGLIKNRERQREVEVEAKKAKYDEEVRSKHKPSHVKEKERLEEGLSSALSTENKGFALLAKMGYKQGESIGRSGSQGIVEPIGINVKTGRGGLGRDAALKQLAEKRQAILKQRLLARTGAQTVSAEEFRKRMFQKAESRQIEGDLGKCQRTCERLDLSLEIEEPEMEWFWPTKPKEVQEETEETDESQEPDEEEEKEEDFEPAEKLDMLTNYLRSMHLYCHWCGVKYNDMDDLLENCPGATKDDH</sequence>
<dbReference type="InterPro" id="IPR025239">
    <property type="entry name" value="DUF4187"/>
</dbReference>
<evidence type="ECO:0000313" key="6">
    <source>
        <dbReference type="EMBL" id="NBJ61392.1"/>
    </source>
</evidence>
<dbReference type="GO" id="GO:0000776">
    <property type="term" value="C:kinetochore"/>
    <property type="evidence" value="ECO:0007669"/>
    <property type="project" value="TreeGrafter"/>
</dbReference>
<dbReference type="InterPro" id="IPR039249">
    <property type="entry name" value="GPATCH11"/>
</dbReference>
<dbReference type="InterPro" id="IPR000467">
    <property type="entry name" value="G_patch_dom"/>
</dbReference>
<dbReference type="SMART" id="SM01173">
    <property type="entry name" value="DUF4187"/>
    <property type="match status" value="1"/>
</dbReference>
<evidence type="ECO:0000256" key="1">
    <source>
        <dbReference type="ARBA" id="ARBA00007140"/>
    </source>
</evidence>
<name>A0A6B2EFG9_9DIPT</name>
<reference evidence="6" key="1">
    <citation type="submission" date="2019-10" db="EMBL/GenBank/DDBJ databases">
        <title>Short sand fly seasons in Tbilisi, Georgia, hinder development of host immunity to saliva of the visceral leishmaniasis vector Phlebotomus kandelakii.</title>
        <authorList>
            <person name="Oliveira F."/>
            <person name="Giorgobiani E."/>
            <person name="Guimaraes-Costa A.B."/>
            <person name="Abdeladhim M."/>
            <person name="Oristian J."/>
            <person name="Tskhvaradze L."/>
            <person name="Tsertsvadze N."/>
            <person name="Zakalashvili M."/>
            <person name="Valenzuela J.G."/>
            <person name="Kamhawi S."/>
        </authorList>
    </citation>
    <scope>NUCLEOTIDE SEQUENCE</scope>
    <source>
        <strain evidence="6">Wild-capture in Tbilisi</strain>
        <tissue evidence="6">Salivary glands</tissue>
    </source>
</reference>
<evidence type="ECO:0000256" key="4">
    <source>
        <dbReference type="SAM" id="MobiDB-lite"/>
    </source>
</evidence>
<feature type="compositionally biased region" description="Acidic residues" evidence="4">
    <location>
        <begin position="201"/>
        <end position="223"/>
    </location>
</feature>
<protein>
    <recommendedName>
        <fullName evidence="2">G patch domain-containing protein 11</fullName>
    </recommendedName>
    <alternativeName>
        <fullName evidence="3">Coiled-coil domain-containing protein 75</fullName>
    </alternativeName>
</protein>
<feature type="compositionally biased region" description="Basic and acidic residues" evidence="4">
    <location>
        <begin position="56"/>
        <end position="65"/>
    </location>
</feature>
<feature type="region of interest" description="Disordered" evidence="4">
    <location>
        <begin position="20"/>
        <end position="68"/>
    </location>
</feature>
<dbReference type="GO" id="GO:0003676">
    <property type="term" value="F:nucleic acid binding"/>
    <property type="evidence" value="ECO:0007669"/>
    <property type="project" value="InterPro"/>
</dbReference>
<evidence type="ECO:0000256" key="2">
    <source>
        <dbReference type="ARBA" id="ARBA00021978"/>
    </source>
</evidence>
<dbReference type="EMBL" id="GIFK01003689">
    <property type="protein sequence ID" value="NBJ61392.1"/>
    <property type="molecule type" value="Transcribed_RNA"/>
</dbReference>
<feature type="domain" description="G-patch" evidence="5">
    <location>
        <begin position="73"/>
        <end position="120"/>
    </location>
</feature>
<dbReference type="PANTHER" id="PTHR21032">
    <property type="entry name" value="G PATCH DOMAIN-CONTAINING PROTEIN 11"/>
    <property type="match status" value="1"/>
</dbReference>
<dbReference type="Pfam" id="PF01585">
    <property type="entry name" value="G-patch"/>
    <property type="match status" value="1"/>
</dbReference>
<organism evidence="6">
    <name type="scientific">Phlebotomus kandelakii</name>
    <dbReference type="NCBI Taxonomy" id="1109342"/>
    <lineage>
        <taxon>Eukaryota</taxon>
        <taxon>Metazoa</taxon>
        <taxon>Ecdysozoa</taxon>
        <taxon>Arthropoda</taxon>
        <taxon>Hexapoda</taxon>
        <taxon>Insecta</taxon>
        <taxon>Pterygota</taxon>
        <taxon>Neoptera</taxon>
        <taxon>Endopterygota</taxon>
        <taxon>Diptera</taxon>
        <taxon>Nematocera</taxon>
        <taxon>Psychodoidea</taxon>
        <taxon>Psychodidae</taxon>
        <taxon>Phlebotomus</taxon>
        <taxon>Larroussius</taxon>
    </lineage>
</organism>